<dbReference type="Gene3D" id="2.60.120.200">
    <property type="match status" value="2"/>
</dbReference>
<dbReference type="Gene3D" id="2.60.40.10">
    <property type="entry name" value="Immunoglobulins"/>
    <property type="match status" value="1"/>
</dbReference>
<dbReference type="SUPFAM" id="SSF49899">
    <property type="entry name" value="Concanavalin A-like lectins/glucanases"/>
    <property type="match status" value="1"/>
</dbReference>
<dbReference type="InterPro" id="IPR013783">
    <property type="entry name" value="Ig-like_fold"/>
</dbReference>
<evidence type="ECO:0000313" key="5">
    <source>
        <dbReference type="Proteomes" id="UP001320876"/>
    </source>
</evidence>
<evidence type="ECO:0000313" key="4">
    <source>
        <dbReference type="EMBL" id="MCW1925901.1"/>
    </source>
</evidence>
<name>A0ABT3GR01_9BACT</name>
<feature type="domain" description="Bacterial repeat" evidence="3">
    <location>
        <begin position="1293"/>
        <end position="1362"/>
    </location>
</feature>
<proteinExistence type="predicted"/>
<dbReference type="Pfam" id="PF17963">
    <property type="entry name" value="Big_9"/>
    <property type="match status" value="1"/>
</dbReference>
<feature type="region of interest" description="Disordered" evidence="1">
    <location>
        <begin position="1898"/>
        <end position="1918"/>
    </location>
</feature>
<dbReference type="SUPFAM" id="SSF55486">
    <property type="entry name" value="Metalloproteases ('zincins'), catalytic domain"/>
    <property type="match status" value="1"/>
</dbReference>
<feature type="domain" description="Bacterial repeat" evidence="3">
    <location>
        <begin position="1578"/>
        <end position="1645"/>
    </location>
</feature>
<dbReference type="InterPro" id="IPR013320">
    <property type="entry name" value="ConA-like_dom_sf"/>
</dbReference>
<reference evidence="4 5" key="1">
    <citation type="submission" date="2022-10" db="EMBL/GenBank/DDBJ databases">
        <title>Luteolibacter arcticus strain CCTCC AB 2014275, whole genome shotgun sequencing project.</title>
        <authorList>
            <person name="Zhao G."/>
            <person name="Shen L."/>
        </authorList>
    </citation>
    <scope>NUCLEOTIDE SEQUENCE [LARGE SCALE GENOMIC DNA]</scope>
    <source>
        <strain evidence="4 5">CCTCC AB 2014275</strain>
    </source>
</reference>
<feature type="compositionally biased region" description="Basic and acidic residues" evidence="1">
    <location>
        <begin position="1901"/>
        <end position="1918"/>
    </location>
</feature>
<feature type="signal peptide" evidence="2">
    <location>
        <begin position="1"/>
        <end position="33"/>
    </location>
</feature>
<evidence type="ECO:0000259" key="3">
    <source>
        <dbReference type="Pfam" id="PF18998"/>
    </source>
</evidence>
<feature type="domain" description="Bacterial repeat" evidence="3">
    <location>
        <begin position="1506"/>
        <end position="1574"/>
    </location>
</feature>
<accession>A0ABT3GR01</accession>
<dbReference type="Gene3D" id="3.40.390.10">
    <property type="entry name" value="Collagenase (Catalytic Domain)"/>
    <property type="match status" value="1"/>
</dbReference>
<dbReference type="EMBL" id="JAPDDT010000018">
    <property type="protein sequence ID" value="MCW1925901.1"/>
    <property type="molecule type" value="Genomic_DNA"/>
</dbReference>
<feature type="domain" description="Bacterial repeat" evidence="3">
    <location>
        <begin position="1364"/>
        <end position="1433"/>
    </location>
</feature>
<keyword evidence="2" id="KW-0732">Signal</keyword>
<feature type="region of interest" description="Disordered" evidence="1">
    <location>
        <begin position="394"/>
        <end position="413"/>
    </location>
</feature>
<keyword evidence="5" id="KW-1185">Reference proteome</keyword>
<dbReference type="Proteomes" id="UP001320876">
    <property type="component" value="Unassembled WGS sequence"/>
</dbReference>
<dbReference type="Gene3D" id="2.60.40.2030">
    <property type="match status" value="1"/>
</dbReference>
<dbReference type="Pfam" id="PF18998">
    <property type="entry name" value="Flg_new_2"/>
    <property type="match status" value="5"/>
</dbReference>
<sequence length="1918" mass="197232">MCSKARNPRFARCLPLVFIVVLLAGLLATPVRAQAPPATFTRVISTASQSLTVDFALHPIRNANFAVLVQQSDGSLSAFTPDVPRTYLGTVQGRPGAIACGLLRADGTLLARIGFEDGTTWTTTGGTASASGSGFTPAWPTSVVASGGAGSAVFAAEYGFDSTFNHFTACGGTAAGVLEQIEFSSMSANMVYLRDAAILHRIGKVVVRADQTQDPYATDDDTNKLLTRVGTVWQAAGTPMGSTHDLAAVLHSEVNGGLAWVGAVGTSNRYSANDSDGDGDFSVVWRHEAGHNWGSNHYEGGGNPEGSTIMSNNALSRFSSSELLRIINHRNSRSPGMLDNLGAYTFPLPPRANQDATSYLVTGATKIDVLANDSDSNGQALSLHSFAGTSAFGGTLSRSTGTGPGGRDEILYNPPPVLTAGTDWFTYRIQDSAGMQAVGYVVLRPTSEIVTPVDHWTLDDSAGTTAVNLIRTTKNGTHQNGTVVNQTGANVVTRRGASFDGTNDQTSISSPGYSTNTLTFTTWVKRNGSQAAWAPLVFTRAGSSVAGLHFGTANELRYTWDDGNYNWDSGITVPDNTWCLAVMSVSPTGTTLHLRTPTGLQSATNTATHASEAFNGTMYLGYDSTNVLRHFKGWLDDVRVYKSTFTATQVESLYQQALNAPSVQLTAPTAGSSISPLNINLAASVTTLAAITSQVDFIENESSLASAPVAPWTAQLAALAPGAHTLTARASYGDWGYQIDSAPVSFTALPPPLPVVTVSSSLSASKRGPIPGSFTFTRSHPIGSITVPFTRSGTAIPGTDYIAIPNDVTIPDGSLSQTITVDPIAASPDGISETITLTLSSGASYSLGSPSAATLTIDDHITSIAAGEWDVGTTWNSGVPAPISGTQNTGEGYAVAHTVTSNDSASNSQALVAKSLRIQPGGILDLYRVHNSGGETITYNLPSTTVEDDGTLQFRCSNGSSFHNVAAGVSFGGATTLKITGGNYDNDANLTGALTGNGTISVVSDTGAGGSYVRQLSVNSSNNNSFAGNWTVNHSGGGTQSAALRAGAANALGTGTVTVGTRALLINDNATGLNSLAGIVLNGTSATLQLNQPWSNASASLSLAGGSPLVQLGNAASSIGNLSGQFGTIQGSGGSSSLTVNQSTDREFTAGVGTNLRFTKSGPAALTLAGSLHSSLVMTLANGTLVFADPSVITSFTQSGGFLRMDLPASPATVPLTVSGNYTRTAGTIAVDVTSIPQANVAYTLLRYQGTRTGTPTVTVNDSSGSGLVATVSNGTASNSAITVVFSTPPPQYTLTYGAGANGTLSGTTPQTVIQGASGSAVTATANAGYHFVNWSDGSTANPRTDSNVTGNLSVTANFAVNTYTLTYTAGADGTLSGTSPQTVNHGAGGSAVTAVANAGHHFVNWSDGSTANPRTDTNITGNLNVTANFAINTYTLAYTAGSNGTLGGTTPQTVNYGASGSAITATPNTGYHFVNWSDGSTANPRTDTSVTGNLSVTANFAINTYTLAYTAGANGTLGGTTPQTVTHGTSGNPIIATPNTGYHFVSWSDGSIANPRTDTNVTGNLSVTANFAIDTFTLTYTAGANGTLTGITPQTVNYGDSSSAVTAVPDSGYAFTEWSDGSTANPRTDTNVTANLTVTANFTATGPGPIPAPWTEAEIGTVAATTSATYLNGTFNVTGGGANISGKNDSFYFVSQPWSGTGTITARVVSLQNTGTAARAGVMMRESSASGSRSVFIGLTPANSAQWVRRSNTGGNSSATTSSGKPAPYWVRLTREGNTFTSYMSSNGTTWTQLASANISMSASYSLGMAACSGASDTTVASVFDNVSVSSTLPPPPEVNPTTPEDPLPKIEAFTLEDGTVDFNVTGEATGLWTLEESTDFVTWSPLQTMTLEAGGLQHSEADERGEKRFLRLKSEP</sequence>
<dbReference type="InterPro" id="IPR024079">
    <property type="entry name" value="MetalloPept_cat_dom_sf"/>
</dbReference>
<comment type="caution">
    <text evidence="4">The sequence shown here is derived from an EMBL/GenBank/DDBJ whole genome shotgun (WGS) entry which is preliminary data.</text>
</comment>
<gene>
    <name evidence="4" type="ORF">OKA05_25300</name>
</gene>
<dbReference type="InterPro" id="IPR038081">
    <property type="entry name" value="CalX-like_sf"/>
</dbReference>
<evidence type="ECO:0000256" key="2">
    <source>
        <dbReference type="SAM" id="SignalP"/>
    </source>
</evidence>
<dbReference type="RefSeq" id="WP_264490009.1">
    <property type="nucleotide sequence ID" value="NZ_JAPDDT010000018.1"/>
</dbReference>
<evidence type="ECO:0000256" key="1">
    <source>
        <dbReference type="SAM" id="MobiDB-lite"/>
    </source>
</evidence>
<dbReference type="Pfam" id="PF13582">
    <property type="entry name" value="Reprolysin_3"/>
    <property type="match status" value="1"/>
</dbReference>
<feature type="domain" description="Bacterial repeat" evidence="3">
    <location>
        <begin position="1435"/>
        <end position="1504"/>
    </location>
</feature>
<dbReference type="SUPFAM" id="SSF141072">
    <property type="entry name" value="CalX-like"/>
    <property type="match status" value="1"/>
</dbReference>
<feature type="chain" id="PRO_5047136680" evidence="2">
    <location>
        <begin position="34"/>
        <end position="1918"/>
    </location>
</feature>
<dbReference type="Pfam" id="PF13385">
    <property type="entry name" value="Laminin_G_3"/>
    <property type="match status" value="1"/>
</dbReference>
<protein>
    <submittedName>
        <fullName evidence="4">InlB B-repeat-containing protein</fullName>
    </submittedName>
</protein>
<organism evidence="4 5">
    <name type="scientific">Luteolibacter arcticus</name>
    <dbReference type="NCBI Taxonomy" id="1581411"/>
    <lineage>
        <taxon>Bacteria</taxon>
        <taxon>Pseudomonadati</taxon>
        <taxon>Verrucomicrobiota</taxon>
        <taxon>Verrucomicrobiia</taxon>
        <taxon>Verrucomicrobiales</taxon>
        <taxon>Verrucomicrobiaceae</taxon>
        <taxon>Luteolibacter</taxon>
    </lineage>
</organism>
<dbReference type="InterPro" id="IPR044060">
    <property type="entry name" value="Bacterial_rp_domain"/>
</dbReference>